<dbReference type="InterPro" id="IPR002510">
    <property type="entry name" value="Metalloprtase-TldD/E_N"/>
</dbReference>
<dbReference type="PANTHER" id="PTHR30624:SF4">
    <property type="entry name" value="METALLOPROTEASE TLDD"/>
    <property type="match status" value="1"/>
</dbReference>
<dbReference type="GO" id="GO:0008237">
    <property type="term" value="F:metallopeptidase activity"/>
    <property type="evidence" value="ECO:0007669"/>
    <property type="project" value="UniProtKB-KW"/>
</dbReference>
<feature type="domain" description="Metalloprotease TldD/E N-terminal" evidence="5">
    <location>
        <begin position="57"/>
        <end position="120"/>
    </location>
</feature>
<dbReference type="Proteomes" id="UP000199531">
    <property type="component" value="Unassembled WGS sequence"/>
</dbReference>
<evidence type="ECO:0000256" key="3">
    <source>
        <dbReference type="ARBA" id="ARBA00022801"/>
    </source>
</evidence>
<organism evidence="8 9">
    <name type="scientific">Brachymonas denitrificans DSM 15123</name>
    <dbReference type="NCBI Taxonomy" id="1121117"/>
    <lineage>
        <taxon>Bacteria</taxon>
        <taxon>Pseudomonadati</taxon>
        <taxon>Pseudomonadota</taxon>
        <taxon>Betaproteobacteria</taxon>
        <taxon>Burkholderiales</taxon>
        <taxon>Comamonadaceae</taxon>
        <taxon>Brachymonas</taxon>
    </lineage>
</organism>
<evidence type="ECO:0000259" key="5">
    <source>
        <dbReference type="Pfam" id="PF01523"/>
    </source>
</evidence>
<evidence type="ECO:0000259" key="6">
    <source>
        <dbReference type="Pfam" id="PF19289"/>
    </source>
</evidence>
<dbReference type="InterPro" id="IPR045570">
    <property type="entry name" value="Metalloprtase-TldD/E_cen_dom"/>
</dbReference>
<name>A0A1H8DD60_9BURK</name>
<dbReference type="PANTHER" id="PTHR30624">
    <property type="entry name" value="UNCHARACTERIZED PROTEIN TLDD AND PMBA"/>
    <property type="match status" value="1"/>
</dbReference>
<dbReference type="InterPro" id="IPR025502">
    <property type="entry name" value="TldD"/>
</dbReference>
<dbReference type="NCBIfam" id="NF008006">
    <property type="entry name" value="PRK10735.1"/>
    <property type="match status" value="1"/>
</dbReference>
<protein>
    <submittedName>
        <fullName evidence="8">TldD protein</fullName>
    </submittedName>
</protein>
<keyword evidence="4" id="KW-0482">Metalloprotease</keyword>
<dbReference type="STRING" id="1121117.SAMN02745977_00277"/>
<dbReference type="AlphaFoldDB" id="A0A1H8DD60"/>
<dbReference type="PIRSF" id="PIRSF004919">
    <property type="entry name" value="TldD"/>
    <property type="match status" value="1"/>
</dbReference>
<evidence type="ECO:0000256" key="4">
    <source>
        <dbReference type="ARBA" id="ARBA00023049"/>
    </source>
</evidence>
<reference evidence="8 9" key="1">
    <citation type="submission" date="2016-10" db="EMBL/GenBank/DDBJ databases">
        <authorList>
            <person name="de Groot N.N."/>
        </authorList>
    </citation>
    <scope>NUCLEOTIDE SEQUENCE [LARGE SCALE GENOMIC DNA]</scope>
    <source>
        <strain evidence="8 9">DSM 15123</strain>
    </source>
</reference>
<feature type="domain" description="Metalloprotease TldD/E central" evidence="7">
    <location>
        <begin position="152"/>
        <end position="264"/>
    </location>
</feature>
<dbReference type="Gene3D" id="3.30.2290.10">
    <property type="entry name" value="PmbA/TldD superfamily"/>
    <property type="match status" value="1"/>
</dbReference>
<dbReference type="SUPFAM" id="SSF111283">
    <property type="entry name" value="Putative modulator of DNA gyrase, PmbA/TldD"/>
    <property type="match status" value="1"/>
</dbReference>
<evidence type="ECO:0000256" key="2">
    <source>
        <dbReference type="ARBA" id="ARBA00022670"/>
    </source>
</evidence>
<dbReference type="GO" id="GO:0005829">
    <property type="term" value="C:cytosol"/>
    <property type="evidence" value="ECO:0007669"/>
    <property type="project" value="TreeGrafter"/>
</dbReference>
<sequence>MNMSVPFAAPAVASPSVKGTRERLAIAESLLLEPFGLTRHHLHKALAAMHTRKVDDADLYFQTTCSEGWSLEEGIVKTGSFSIDQGVGVRAVSGEKTAFAYSDDISFASLMDAVRTVRAIGATGKQGRVKTSVKAKAEKVARSRQLYAALNPIPTLDSAAKVALLERIEKMARAKDPRIKQVMAGLAAEHDVVLVARADGTLAADVRPLVRMSLTVIAEQEQGGKTRREVGSAGGGGRLGLDYFDDALLAQYVDEAVNAALTNLEARPAPAGEMDVVLGAGWPGVLLHEAIGHGLEGDFNRKGSSAFTGRIGQRVAAKGVTVLDDGTLPDRRGSLNVDDEGNPTQRTVLIEDGILVGYLQDRMNARLMRGKTTGNGRRESYAHTPMPRMTNTYMLGGNEDPQAIIGSLKKGLYASNFGGGQVDITSGKFVFSASQAWWVEDGKLQYPVKGATLIGNGPDALTRVAMIGNDMRLDSGVGTCGKEGQSVPVGVGQPTMRINGLTVGGTA</sequence>
<evidence type="ECO:0000256" key="1">
    <source>
        <dbReference type="ARBA" id="ARBA00005836"/>
    </source>
</evidence>
<keyword evidence="2" id="KW-0645">Protease</keyword>
<proteinExistence type="inferred from homology"/>
<dbReference type="EMBL" id="FOCW01000001">
    <property type="protein sequence ID" value="SEN05096.1"/>
    <property type="molecule type" value="Genomic_DNA"/>
</dbReference>
<dbReference type="InterPro" id="IPR036059">
    <property type="entry name" value="TldD/PmbA_sf"/>
</dbReference>
<evidence type="ECO:0000313" key="9">
    <source>
        <dbReference type="Proteomes" id="UP000199531"/>
    </source>
</evidence>
<feature type="domain" description="Metalloprotease TldD/E C-terminal" evidence="6">
    <location>
        <begin position="272"/>
        <end position="505"/>
    </location>
</feature>
<evidence type="ECO:0000313" key="8">
    <source>
        <dbReference type="EMBL" id="SEN05096.1"/>
    </source>
</evidence>
<evidence type="ECO:0000259" key="7">
    <source>
        <dbReference type="Pfam" id="PF19290"/>
    </source>
</evidence>
<dbReference type="Pfam" id="PF19289">
    <property type="entry name" value="PmbA_TldD_3rd"/>
    <property type="match status" value="1"/>
</dbReference>
<dbReference type="Pfam" id="PF19290">
    <property type="entry name" value="PmbA_TldD_2nd"/>
    <property type="match status" value="1"/>
</dbReference>
<dbReference type="InterPro" id="IPR035068">
    <property type="entry name" value="TldD/PmbA_N"/>
</dbReference>
<dbReference type="InterPro" id="IPR045569">
    <property type="entry name" value="Metalloprtase-TldD/E_C"/>
</dbReference>
<accession>A0A1H8DD60</accession>
<dbReference type="Pfam" id="PF01523">
    <property type="entry name" value="PmbA_TldD_1st"/>
    <property type="match status" value="1"/>
</dbReference>
<gene>
    <name evidence="8" type="ORF">SAMN02745977_00277</name>
</gene>
<comment type="similarity">
    <text evidence="1">Belongs to the peptidase U62 family.</text>
</comment>
<dbReference type="GO" id="GO:0006508">
    <property type="term" value="P:proteolysis"/>
    <property type="evidence" value="ECO:0007669"/>
    <property type="project" value="UniProtKB-KW"/>
</dbReference>
<keyword evidence="3" id="KW-0378">Hydrolase</keyword>
<dbReference type="InterPro" id="IPR051463">
    <property type="entry name" value="Peptidase_U62_metallo"/>
</dbReference>
<keyword evidence="9" id="KW-1185">Reference proteome</keyword>
<dbReference type="RefSeq" id="WP_200785691.1">
    <property type="nucleotide sequence ID" value="NZ_FOCW01000001.1"/>
</dbReference>